<dbReference type="RefSeq" id="WP_139038830.1">
    <property type="nucleotide sequence ID" value="NZ_VDDA01000018.1"/>
</dbReference>
<feature type="region of interest" description="Disordered" evidence="1">
    <location>
        <begin position="63"/>
        <end position="86"/>
    </location>
</feature>
<dbReference type="EMBL" id="VDDA01000018">
    <property type="protein sequence ID" value="TNC09184.1"/>
    <property type="molecule type" value="Genomic_DNA"/>
</dbReference>
<gene>
    <name evidence="2" type="ORF">FF100_26825</name>
</gene>
<sequence>MRADPDMQVGAIFRRLHMMRTLSEPAFERAVQAILTTLGKVALEEAERRARFLAERTGPRPGDLRVRAFADRRTPDPIGDDTDAGA</sequence>
<dbReference type="AlphaFoldDB" id="A0A5C4LBV5"/>
<reference evidence="2 3" key="1">
    <citation type="submission" date="2019-06" db="EMBL/GenBank/DDBJ databases">
        <title>Genome of Methylobacterium sp. 17Sr1-39.</title>
        <authorList>
            <person name="Seo T."/>
        </authorList>
    </citation>
    <scope>NUCLEOTIDE SEQUENCE [LARGE SCALE GENOMIC DNA]</scope>
    <source>
        <strain evidence="2 3">17Sr1-39</strain>
    </source>
</reference>
<feature type="compositionally biased region" description="Basic and acidic residues" evidence="1">
    <location>
        <begin position="63"/>
        <end position="75"/>
    </location>
</feature>
<organism evidence="2 3">
    <name type="scientific">Methylobacterium terricola</name>
    <dbReference type="NCBI Taxonomy" id="2583531"/>
    <lineage>
        <taxon>Bacteria</taxon>
        <taxon>Pseudomonadati</taxon>
        <taxon>Pseudomonadota</taxon>
        <taxon>Alphaproteobacteria</taxon>
        <taxon>Hyphomicrobiales</taxon>
        <taxon>Methylobacteriaceae</taxon>
        <taxon>Methylobacterium</taxon>
    </lineage>
</organism>
<protein>
    <submittedName>
        <fullName evidence="2">Uncharacterized protein</fullName>
    </submittedName>
</protein>
<evidence type="ECO:0000313" key="2">
    <source>
        <dbReference type="EMBL" id="TNC09184.1"/>
    </source>
</evidence>
<keyword evidence="3" id="KW-1185">Reference proteome</keyword>
<evidence type="ECO:0000313" key="3">
    <source>
        <dbReference type="Proteomes" id="UP000305267"/>
    </source>
</evidence>
<accession>A0A5C4LBV5</accession>
<comment type="caution">
    <text evidence="2">The sequence shown here is derived from an EMBL/GenBank/DDBJ whole genome shotgun (WGS) entry which is preliminary data.</text>
</comment>
<dbReference type="Proteomes" id="UP000305267">
    <property type="component" value="Unassembled WGS sequence"/>
</dbReference>
<proteinExistence type="predicted"/>
<evidence type="ECO:0000256" key="1">
    <source>
        <dbReference type="SAM" id="MobiDB-lite"/>
    </source>
</evidence>
<name>A0A5C4LBV5_9HYPH</name>